<evidence type="ECO:0000313" key="3">
    <source>
        <dbReference type="Proteomes" id="UP000297245"/>
    </source>
</evidence>
<name>A0A4S8MBA2_DENBC</name>
<evidence type="ECO:0000313" key="2">
    <source>
        <dbReference type="EMBL" id="THU99757.1"/>
    </source>
</evidence>
<gene>
    <name evidence="2" type="ORF">K435DRAFT_837567</name>
</gene>
<dbReference type="EMBL" id="ML179114">
    <property type="protein sequence ID" value="THU99757.1"/>
    <property type="molecule type" value="Genomic_DNA"/>
</dbReference>
<sequence length="193" mass="21751">MTAVTVMMTVEENVGVREYLSDKWTDGVLVFCRVWNLPICWQNSRYCSSGGREETKLQVEGLVIDRAVDVVDYYSIPLRPDGIFTTHPFKTSSSHIAGPSKYCFYRLLATWPYPVSHYHLPLLIQIVHDPLVLPTSTPFVLTVTHVPYSTTAVVPLSTSSFRRPYLEPEGKYDSHTSEIRSSSSDTKTSIQGS</sequence>
<organism evidence="2 3">
    <name type="scientific">Dendrothele bispora (strain CBS 962.96)</name>
    <dbReference type="NCBI Taxonomy" id="1314807"/>
    <lineage>
        <taxon>Eukaryota</taxon>
        <taxon>Fungi</taxon>
        <taxon>Dikarya</taxon>
        <taxon>Basidiomycota</taxon>
        <taxon>Agaricomycotina</taxon>
        <taxon>Agaricomycetes</taxon>
        <taxon>Agaricomycetidae</taxon>
        <taxon>Agaricales</taxon>
        <taxon>Agaricales incertae sedis</taxon>
        <taxon>Dendrothele</taxon>
    </lineage>
</organism>
<feature type="region of interest" description="Disordered" evidence="1">
    <location>
        <begin position="167"/>
        <end position="193"/>
    </location>
</feature>
<dbReference type="AlphaFoldDB" id="A0A4S8MBA2"/>
<evidence type="ECO:0000256" key="1">
    <source>
        <dbReference type="SAM" id="MobiDB-lite"/>
    </source>
</evidence>
<dbReference type="Proteomes" id="UP000297245">
    <property type="component" value="Unassembled WGS sequence"/>
</dbReference>
<proteinExistence type="predicted"/>
<feature type="compositionally biased region" description="Polar residues" evidence="1">
    <location>
        <begin position="179"/>
        <end position="193"/>
    </location>
</feature>
<accession>A0A4S8MBA2</accession>
<feature type="compositionally biased region" description="Basic and acidic residues" evidence="1">
    <location>
        <begin position="167"/>
        <end position="178"/>
    </location>
</feature>
<keyword evidence="3" id="KW-1185">Reference proteome</keyword>
<reference evidence="2 3" key="1">
    <citation type="journal article" date="2019" name="Nat. Ecol. Evol.">
        <title>Megaphylogeny resolves global patterns of mushroom evolution.</title>
        <authorList>
            <person name="Varga T."/>
            <person name="Krizsan K."/>
            <person name="Foldi C."/>
            <person name="Dima B."/>
            <person name="Sanchez-Garcia M."/>
            <person name="Sanchez-Ramirez S."/>
            <person name="Szollosi G.J."/>
            <person name="Szarkandi J.G."/>
            <person name="Papp V."/>
            <person name="Albert L."/>
            <person name="Andreopoulos W."/>
            <person name="Angelini C."/>
            <person name="Antonin V."/>
            <person name="Barry K.W."/>
            <person name="Bougher N.L."/>
            <person name="Buchanan P."/>
            <person name="Buyck B."/>
            <person name="Bense V."/>
            <person name="Catcheside P."/>
            <person name="Chovatia M."/>
            <person name="Cooper J."/>
            <person name="Damon W."/>
            <person name="Desjardin D."/>
            <person name="Finy P."/>
            <person name="Geml J."/>
            <person name="Haridas S."/>
            <person name="Hughes K."/>
            <person name="Justo A."/>
            <person name="Karasinski D."/>
            <person name="Kautmanova I."/>
            <person name="Kiss B."/>
            <person name="Kocsube S."/>
            <person name="Kotiranta H."/>
            <person name="LaButti K.M."/>
            <person name="Lechner B.E."/>
            <person name="Liimatainen K."/>
            <person name="Lipzen A."/>
            <person name="Lukacs Z."/>
            <person name="Mihaltcheva S."/>
            <person name="Morgado L.N."/>
            <person name="Niskanen T."/>
            <person name="Noordeloos M.E."/>
            <person name="Ohm R.A."/>
            <person name="Ortiz-Santana B."/>
            <person name="Ovrebo C."/>
            <person name="Racz N."/>
            <person name="Riley R."/>
            <person name="Savchenko A."/>
            <person name="Shiryaev A."/>
            <person name="Soop K."/>
            <person name="Spirin V."/>
            <person name="Szebenyi C."/>
            <person name="Tomsovsky M."/>
            <person name="Tulloss R.E."/>
            <person name="Uehling J."/>
            <person name="Grigoriev I.V."/>
            <person name="Vagvolgyi C."/>
            <person name="Papp T."/>
            <person name="Martin F.M."/>
            <person name="Miettinen O."/>
            <person name="Hibbett D.S."/>
            <person name="Nagy L.G."/>
        </authorList>
    </citation>
    <scope>NUCLEOTIDE SEQUENCE [LARGE SCALE GENOMIC DNA]</scope>
    <source>
        <strain evidence="2 3">CBS 962.96</strain>
    </source>
</reference>
<protein>
    <submittedName>
        <fullName evidence="2">Uncharacterized protein</fullName>
    </submittedName>
</protein>